<feature type="transmembrane region" description="Helical" evidence="5">
    <location>
        <begin position="302"/>
        <end position="321"/>
    </location>
</feature>
<feature type="transmembrane region" description="Helical" evidence="5">
    <location>
        <begin position="60"/>
        <end position="80"/>
    </location>
</feature>
<dbReference type="EMBL" id="JAUSVM010000001">
    <property type="protein sequence ID" value="MDQ0426185.1"/>
    <property type="molecule type" value="Genomic_DNA"/>
</dbReference>
<dbReference type="Gene3D" id="1.20.1250.20">
    <property type="entry name" value="MFS general substrate transporter like domains"/>
    <property type="match status" value="2"/>
</dbReference>
<feature type="transmembrane region" description="Helical" evidence="5">
    <location>
        <begin position="21"/>
        <end position="40"/>
    </location>
</feature>
<keyword evidence="2 5" id="KW-0812">Transmembrane</keyword>
<evidence type="ECO:0000313" key="7">
    <source>
        <dbReference type="EMBL" id="MDQ0426185.1"/>
    </source>
</evidence>
<dbReference type="InterPro" id="IPR036259">
    <property type="entry name" value="MFS_trans_sf"/>
</dbReference>
<dbReference type="Pfam" id="PF07690">
    <property type="entry name" value="MFS_1"/>
    <property type="match status" value="1"/>
</dbReference>
<comment type="caution">
    <text evidence="7">The sequence shown here is derived from an EMBL/GenBank/DDBJ whole genome shotgun (WGS) entry which is preliminary data.</text>
</comment>
<feature type="transmembrane region" description="Helical" evidence="5">
    <location>
        <begin position="229"/>
        <end position="249"/>
    </location>
</feature>
<dbReference type="InterPro" id="IPR020846">
    <property type="entry name" value="MFS_dom"/>
</dbReference>
<feature type="transmembrane region" description="Helical" evidence="5">
    <location>
        <begin position="360"/>
        <end position="378"/>
    </location>
</feature>
<dbReference type="Proteomes" id="UP001240250">
    <property type="component" value="Unassembled WGS sequence"/>
</dbReference>
<comment type="subcellular location">
    <subcellularLocation>
        <location evidence="1">Cell membrane</location>
        <topology evidence="1">Multi-pass membrane protein</topology>
    </subcellularLocation>
</comment>
<proteinExistence type="predicted"/>
<feature type="transmembrane region" description="Helical" evidence="5">
    <location>
        <begin position="269"/>
        <end position="290"/>
    </location>
</feature>
<organism evidence="7 8">
    <name type="scientific">Cellulomonas iranensis</name>
    <dbReference type="NCBI Taxonomy" id="76862"/>
    <lineage>
        <taxon>Bacteria</taxon>
        <taxon>Bacillati</taxon>
        <taxon>Actinomycetota</taxon>
        <taxon>Actinomycetes</taxon>
        <taxon>Micrococcales</taxon>
        <taxon>Cellulomonadaceae</taxon>
        <taxon>Cellulomonas</taxon>
    </lineage>
</organism>
<feature type="transmembrane region" description="Helical" evidence="5">
    <location>
        <begin position="152"/>
        <end position="173"/>
    </location>
</feature>
<evidence type="ECO:0000256" key="1">
    <source>
        <dbReference type="ARBA" id="ARBA00004651"/>
    </source>
</evidence>
<feature type="domain" description="Major facilitator superfamily (MFS) profile" evidence="6">
    <location>
        <begin position="22"/>
        <end position="413"/>
    </location>
</feature>
<dbReference type="PANTHER" id="PTHR23514:SF13">
    <property type="entry name" value="INNER MEMBRANE PROTEIN YBJJ"/>
    <property type="match status" value="1"/>
</dbReference>
<evidence type="ECO:0000313" key="8">
    <source>
        <dbReference type="Proteomes" id="UP001240250"/>
    </source>
</evidence>
<evidence type="ECO:0000256" key="2">
    <source>
        <dbReference type="ARBA" id="ARBA00022692"/>
    </source>
</evidence>
<evidence type="ECO:0000259" key="6">
    <source>
        <dbReference type="PROSITE" id="PS50850"/>
    </source>
</evidence>
<keyword evidence="4 5" id="KW-0472">Membrane</keyword>
<dbReference type="InterPro" id="IPR011701">
    <property type="entry name" value="MFS"/>
</dbReference>
<feature type="transmembrane region" description="Helical" evidence="5">
    <location>
        <begin position="390"/>
        <end position="408"/>
    </location>
</feature>
<dbReference type="RefSeq" id="WP_070320158.1">
    <property type="nucleotide sequence ID" value="NZ_JAUSVM010000001.1"/>
</dbReference>
<evidence type="ECO:0000256" key="4">
    <source>
        <dbReference type="ARBA" id="ARBA00023136"/>
    </source>
</evidence>
<feature type="transmembrane region" description="Helical" evidence="5">
    <location>
        <begin position="118"/>
        <end position="140"/>
    </location>
</feature>
<dbReference type="PANTHER" id="PTHR23514">
    <property type="entry name" value="BYPASS OF STOP CODON PROTEIN 6"/>
    <property type="match status" value="1"/>
</dbReference>
<keyword evidence="8" id="KW-1185">Reference proteome</keyword>
<dbReference type="SUPFAM" id="SSF103473">
    <property type="entry name" value="MFS general substrate transporter"/>
    <property type="match status" value="1"/>
</dbReference>
<name>A0ABU0GLE6_9CELL</name>
<reference evidence="7 8" key="1">
    <citation type="submission" date="2023-07" db="EMBL/GenBank/DDBJ databases">
        <title>Sequencing the genomes of 1000 actinobacteria strains.</title>
        <authorList>
            <person name="Klenk H.-P."/>
        </authorList>
    </citation>
    <scope>NUCLEOTIDE SEQUENCE [LARGE SCALE GENOMIC DNA]</scope>
    <source>
        <strain evidence="7 8">DSM 14785</strain>
    </source>
</reference>
<evidence type="ECO:0000256" key="5">
    <source>
        <dbReference type="SAM" id="Phobius"/>
    </source>
</evidence>
<dbReference type="PROSITE" id="PS50850">
    <property type="entry name" value="MFS"/>
    <property type="match status" value="1"/>
</dbReference>
<accession>A0ABU0GLE6</accession>
<feature type="transmembrane region" description="Helical" evidence="5">
    <location>
        <begin position="92"/>
        <end position="112"/>
    </location>
</feature>
<gene>
    <name evidence="7" type="ORF">JO380_002566</name>
</gene>
<keyword evidence="3 5" id="KW-1133">Transmembrane helix</keyword>
<dbReference type="InterPro" id="IPR051788">
    <property type="entry name" value="MFS_Transporter"/>
</dbReference>
<feature type="transmembrane region" description="Helical" evidence="5">
    <location>
        <begin position="179"/>
        <end position="200"/>
    </location>
</feature>
<feature type="transmembrane region" description="Helical" evidence="5">
    <location>
        <begin position="327"/>
        <end position="348"/>
    </location>
</feature>
<sequence length="432" mass="43852">MTAGSTGARAARTPDARDVRLASTAVFAVFLLSGVNFASWASRLPAVRDALDLTPERMGVLLLVGAFGSLLSLPLSGLVVERLGARRTVLGFAVLNAVGYVVASLGVTLGLIPVVGVGLVLAGVGTGVWDAAMNLEGALVEQRLGRTVMPRYHAGFSFGTMAAAGVAALAAWAHVPVQVHLPVMVVLSAVAVAVAVRAFLVHTPAEPHADEPDVGDVQGEAPRGARAALGAWLEPRTLLIGLVVLAAALTEGSANDWVSLAVVDGFGTAHATGAVGFGLFVTAMTAMRLFGTALLDRYGRVVVLRLCAALAAVGLLLFGLADQLWLALAGVVVWGMGAALGFPVGMSAASDDPRRAAQRVAVVSTIGYSAFLAGPPLLGLLAEHVGYRDALLVIFAPVALGLLVTGAARPLPATPTPPPAAAAREDAPPPGV</sequence>
<protein>
    <submittedName>
        <fullName evidence="7">MFS family permease</fullName>
    </submittedName>
</protein>
<evidence type="ECO:0000256" key="3">
    <source>
        <dbReference type="ARBA" id="ARBA00022989"/>
    </source>
</evidence>